<dbReference type="InterPro" id="IPR009936">
    <property type="entry name" value="DUF1468"/>
</dbReference>
<dbReference type="Pfam" id="PF07331">
    <property type="entry name" value="TctB"/>
    <property type="match status" value="1"/>
</dbReference>
<organism evidence="3 4">
    <name type="scientific">Agrobacterium tumefaciens</name>
    <dbReference type="NCBI Taxonomy" id="358"/>
    <lineage>
        <taxon>Bacteria</taxon>
        <taxon>Pseudomonadati</taxon>
        <taxon>Pseudomonadota</taxon>
        <taxon>Alphaproteobacteria</taxon>
        <taxon>Hyphomicrobiales</taxon>
        <taxon>Rhizobiaceae</taxon>
        <taxon>Rhizobium/Agrobacterium group</taxon>
        <taxon>Agrobacterium</taxon>
        <taxon>Agrobacterium tumefaciens complex</taxon>
    </lineage>
</organism>
<proteinExistence type="predicted"/>
<protein>
    <submittedName>
        <fullName evidence="3">Membrane protein</fullName>
    </submittedName>
</protein>
<feature type="domain" description="DUF1468" evidence="2">
    <location>
        <begin position="9"/>
        <end position="138"/>
    </location>
</feature>
<comment type="caution">
    <text evidence="3">The sequence shown here is derived from an EMBL/GenBank/DDBJ whole genome shotgun (WGS) entry which is preliminary data.</text>
</comment>
<evidence type="ECO:0000259" key="2">
    <source>
        <dbReference type="Pfam" id="PF07331"/>
    </source>
</evidence>
<evidence type="ECO:0000313" key="3">
    <source>
        <dbReference type="EMBL" id="KIP98190.1"/>
    </source>
</evidence>
<reference evidence="3 4" key="1">
    <citation type="submission" date="2014-12" db="EMBL/GenBank/DDBJ databases">
        <title>16Stimator: statistical estimation of ribosomal gene copy numbers from draft genome assemblies.</title>
        <authorList>
            <person name="Perisin M.A."/>
            <person name="Vetter M."/>
            <person name="Gilbert J.A."/>
            <person name="Bergelson J."/>
        </authorList>
    </citation>
    <scope>NUCLEOTIDE SEQUENCE [LARGE SCALE GENOMIC DNA]</scope>
    <source>
        <strain evidence="3 4">MEJ076</strain>
    </source>
</reference>
<dbReference type="OrthoDB" id="5519430at2"/>
<name>A0A0D0IY95_AGRTU</name>
<keyword evidence="1" id="KW-0812">Transmembrane</keyword>
<keyword evidence="1" id="KW-1133">Transmembrane helix</keyword>
<dbReference type="EMBL" id="JXQV01000043">
    <property type="protein sequence ID" value="KIP98190.1"/>
    <property type="molecule type" value="Genomic_DNA"/>
</dbReference>
<dbReference type="Proteomes" id="UP000035017">
    <property type="component" value="Unassembled WGS sequence"/>
</dbReference>
<dbReference type="AlphaFoldDB" id="A0A0D0IY95"/>
<sequence length="146" mass="15350">MTQDRFLGVAALALAVFMIAYGYNLQAPFAYEPVGPRAFPLMAAGVIAVCGLLLVLKPGQADTTEGSGISRPILVLAVCLMSYALLFQPLGFVLSTAVMMVPIAMVFGALWWQGAITGVLLAVSSYLLFDKVLDVILPVGPLGGMI</sequence>
<evidence type="ECO:0000313" key="4">
    <source>
        <dbReference type="Proteomes" id="UP000035017"/>
    </source>
</evidence>
<accession>A0A0D0IY95</accession>
<feature type="transmembrane region" description="Helical" evidence="1">
    <location>
        <begin position="92"/>
        <end position="112"/>
    </location>
</feature>
<keyword evidence="1" id="KW-0472">Membrane</keyword>
<feature type="transmembrane region" description="Helical" evidence="1">
    <location>
        <begin position="68"/>
        <end position="86"/>
    </location>
</feature>
<feature type="transmembrane region" description="Helical" evidence="1">
    <location>
        <begin position="38"/>
        <end position="56"/>
    </location>
</feature>
<gene>
    <name evidence="3" type="ORF">RU07_22735</name>
</gene>
<evidence type="ECO:0000256" key="1">
    <source>
        <dbReference type="SAM" id="Phobius"/>
    </source>
</evidence>